<dbReference type="CDD" id="cd03801">
    <property type="entry name" value="GT4_PimA-like"/>
    <property type="match status" value="1"/>
</dbReference>
<dbReference type="Pfam" id="PF13692">
    <property type="entry name" value="Glyco_trans_1_4"/>
    <property type="match status" value="1"/>
</dbReference>
<dbReference type="Proteomes" id="UP000324479">
    <property type="component" value="Unassembled WGS sequence"/>
</dbReference>
<comment type="caution">
    <text evidence="3">The sequence shown here is derived from an EMBL/GenBank/DDBJ whole genome shotgun (WGS) entry which is preliminary data.</text>
</comment>
<keyword evidence="2 3" id="KW-0808">Transferase</keyword>
<keyword evidence="4" id="KW-1185">Reference proteome</keyword>
<dbReference type="GO" id="GO:0016757">
    <property type="term" value="F:glycosyltransferase activity"/>
    <property type="evidence" value="ECO:0007669"/>
    <property type="project" value="UniProtKB-KW"/>
</dbReference>
<accession>A0A5M6DIR8</accession>
<name>A0A5M6DIR8_9BACT</name>
<dbReference type="PANTHER" id="PTHR12526">
    <property type="entry name" value="GLYCOSYLTRANSFERASE"/>
    <property type="match status" value="1"/>
</dbReference>
<protein>
    <submittedName>
        <fullName evidence="3">Glycosyltransferase family 4 protein</fullName>
    </submittedName>
</protein>
<proteinExistence type="predicted"/>
<gene>
    <name evidence="3" type="ORF">FYK55_04330</name>
</gene>
<sequence>MARIAFISGMGGFAWGGSEELWSQAATILAGRGHQLIAYVNRSQPRPVQVQALADAGIKILEGHPRQKLRRDRAKDFVRYRIGGSIFSAQATPVFNRRAKEALLKFSPDLVVVSNGAIGCGLDWMEFCRQESLPYVVIAQANSETLWPKDAIAERLRACYQSAQVSCFVSQRNRELFEMQVGQRLDNAVVVRNPLNLDKPNAPLPFPPQPPWVLSCVGRLDPTAKGQDILLQTLALPGWRERSVRVDVYGQGPMARTLTQAVTMLGLENRVRMCGQVQDVKEIWKQSHALVLPSRYEGLPLVVVEAMICGRIPIVTDVAGNTEVVTDGRTGFVAEAPTVPLFSAALERAWQQRDRWCDMGAAARDEILASFPECSATAFAELVEDAIHRDAVASNPAG</sequence>
<evidence type="ECO:0000313" key="4">
    <source>
        <dbReference type="Proteomes" id="UP000324479"/>
    </source>
</evidence>
<organism evidence="3 4">
    <name type="scientific">Roseiconus nitratireducens</name>
    <dbReference type="NCBI Taxonomy" id="2605748"/>
    <lineage>
        <taxon>Bacteria</taxon>
        <taxon>Pseudomonadati</taxon>
        <taxon>Planctomycetota</taxon>
        <taxon>Planctomycetia</taxon>
        <taxon>Pirellulales</taxon>
        <taxon>Pirellulaceae</taxon>
        <taxon>Roseiconus</taxon>
    </lineage>
</organism>
<dbReference type="RefSeq" id="WP_150075137.1">
    <property type="nucleotide sequence ID" value="NZ_VWOX01000002.1"/>
</dbReference>
<dbReference type="PANTHER" id="PTHR12526:SF510">
    <property type="entry name" value="D-INOSITOL 3-PHOSPHATE GLYCOSYLTRANSFERASE"/>
    <property type="match status" value="1"/>
</dbReference>
<evidence type="ECO:0000313" key="3">
    <source>
        <dbReference type="EMBL" id="KAA5546130.1"/>
    </source>
</evidence>
<dbReference type="EMBL" id="VWOX01000002">
    <property type="protein sequence ID" value="KAA5546130.1"/>
    <property type="molecule type" value="Genomic_DNA"/>
</dbReference>
<dbReference type="SUPFAM" id="SSF53756">
    <property type="entry name" value="UDP-Glycosyltransferase/glycogen phosphorylase"/>
    <property type="match status" value="1"/>
</dbReference>
<evidence type="ECO:0000256" key="2">
    <source>
        <dbReference type="ARBA" id="ARBA00022679"/>
    </source>
</evidence>
<evidence type="ECO:0000256" key="1">
    <source>
        <dbReference type="ARBA" id="ARBA00022676"/>
    </source>
</evidence>
<reference evidence="3 4" key="1">
    <citation type="submission" date="2019-08" db="EMBL/GenBank/DDBJ databases">
        <authorList>
            <person name="Dhanesh K."/>
            <person name="Kumar G."/>
            <person name="Sasikala C."/>
            <person name="Venkata Ramana C."/>
        </authorList>
    </citation>
    <scope>NUCLEOTIDE SEQUENCE [LARGE SCALE GENOMIC DNA]</scope>
    <source>
        <strain evidence="3 4">JC645</strain>
    </source>
</reference>
<dbReference type="AlphaFoldDB" id="A0A5M6DIR8"/>
<dbReference type="Gene3D" id="3.40.50.2000">
    <property type="entry name" value="Glycogen Phosphorylase B"/>
    <property type="match status" value="2"/>
</dbReference>
<keyword evidence="1" id="KW-0328">Glycosyltransferase</keyword>